<evidence type="ECO:0000256" key="3">
    <source>
        <dbReference type="ARBA" id="ARBA00019242"/>
    </source>
</evidence>
<sequence length="146" mass="16678">MCFPRYGRWLLFGMVSAFSFLPERLQHWLLRYSVPALTAGTGHLFDGAVNLTKLPSVRCCAMMTLDEMDQVKTLDRSLIEDQTARVTLYYGQNDHWCPATYHSDITKMFPDAEIFLCNHGFEHAFVMGDVEPLAAIVAKWMDVPVK</sequence>
<feature type="signal peptide" evidence="9">
    <location>
        <begin position="1"/>
        <end position="17"/>
    </location>
</feature>
<evidence type="ECO:0000256" key="6">
    <source>
        <dbReference type="ARBA" id="ARBA00031924"/>
    </source>
</evidence>
<accession>A0A1D1VWD9</accession>
<evidence type="ECO:0000256" key="2">
    <source>
        <dbReference type="ARBA" id="ARBA00008300"/>
    </source>
</evidence>
<organism evidence="10 11">
    <name type="scientific">Ramazzottius varieornatus</name>
    <name type="common">Water bear</name>
    <name type="synonym">Tardigrade</name>
    <dbReference type="NCBI Taxonomy" id="947166"/>
    <lineage>
        <taxon>Eukaryota</taxon>
        <taxon>Metazoa</taxon>
        <taxon>Ecdysozoa</taxon>
        <taxon>Tardigrada</taxon>
        <taxon>Eutardigrada</taxon>
        <taxon>Parachela</taxon>
        <taxon>Hypsibioidea</taxon>
        <taxon>Ramazzottiidae</taxon>
        <taxon>Ramazzottius</taxon>
    </lineage>
</organism>
<keyword evidence="11" id="KW-1185">Reference proteome</keyword>
<dbReference type="GO" id="GO:0019915">
    <property type="term" value="P:lipid storage"/>
    <property type="evidence" value="ECO:0007669"/>
    <property type="project" value="InterPro"/>
</dbReference>
<protein>
    <recommendedName>
        <fullName evidence="3">Lipid droplet-associated hydrolase</fullName>
        <ecNumber evidence="7">3.1.1.13</ecNumber>
    </recommendedName>
    <alternativeName>
        <fullName evidence="6">Lipid droplet-associated serine hydrolase</fullName>
    </alternativeName>
</protein>
<comment type="caution">
    <text evidence="10">The sequence shown here is derived from an EMBL/GenBank/DDBJ whole genome shotgun (WGS) entry which is preliminary data.</text>
</comment>
<evidence type="ECO:0000256" key="1">
    <source>
        <dbReference type="ARBA" id="ARBA00004502"/>
    </source>
</evidence>
<dbReference type="EMBL" id="BDGG01000012">
    <property type="protein sequence ID" value="GAV05777.1"/>
    <property type="molecule type" value="Genomic_DNA"/>
</dbReference>
<evidence type="ECO:0000256" key="8">
    <source>
        <dbReference type="ARBA" id="ARBA00049527"/>
    </source>
</evidence>
<gene>
    <name evidence="10" type="primary">RvY_15855-1</name>
    <name evidence="10" type="synonym">RvY_15855.1</name>
    <name evidence="10" type="ORF">RvY_15855</name>
</gene>
<evidence type="ECO:0000256" key="9">
    <source>
        <dbReference type="SAM" id="SignalP"/>
    </source>
</evidence>
<dbReference type="PANTHER" id="PTHR13390:SF0">
    <property type="entry name" value="LIPID DROPLET-ASSOCIATED HYDROLASE"/>
    <property type="match status" value="1"/>
</dbReference>
<proteinExistence type="inferred from homology"/>
<comment type="catalytic activity">
    <reaction evidence="8">
        <text>a cholesterol ester + H2O = cholesterol + a fatty acid + H(+)</text>
        <dbReference type="Rhea" id="RHEA:36403"/>
        <dbReference type="ChEBI" id="CHEBI:15377"/>
        <dbReference type="ChEBI" id="CHEBI:15378"/>
        <dbReference type="ChEBI" id="CHEBI:16113"/>
        <dbReference type="ChEBI" id="CHEBI:17002"/>
        <dbReference type="ChEBI" id="CHEBI:28868"/>
        <dbReference type="EC" id="3.1.1.13"/>
    </reaction>
    <physiologicalReaction direction="left-to-right" evidence="8">
        <dbReference type="Rhea" id="RHEA:36404"/>
    </physiologicalReaction>
</comment>
<dbReference type="EC" id="3.1.1.13" evidence="7"/>
<evidence type="ECO:0000256" key="7">
    <source>
        <dbReference type="ARBA" id="ARBA00039150"/>
    </source>
</evidence>
<dbReference type="AlphaFoldDB" id="A0A1D1VWD9"/>
<evidence type="ECO:0000313" key="11">
    <source>
        <dbReference type="Proteomes" id="UP000186922"/>
    </source>
</evidence>
<reference evidence="10 11" key="1">
    <citation type="journal article" date="2016" name="Nat. Commun.">
        <title>Extremotolerant tardigrade genome and improved radiotolerance of human cultured cells by tardigrade-unique protein.</title>
        <authorList>
            <person name="Hashimoto T."/>
            <person name="Horikawa D.D."/>
            <person name="Saito Y."/>
            <person name="Kuwahara H."/>
            <person name="Kozuka-Hata H."/>
            <person name="Shin-I T."/>
            <person name="Minakuchi Y."/>
            <person name="Ohishi K."/>
            <person name="Motoyama A."/>
            <person name="Aizu T."/>
            <person name="Enomoto A."/>
            <person name="Kondo K."/>
            <person name="Tanaka S."/>
            <person name="Hara Y."/>
            <person name="Koshikawa S."/>
            <person name="Sagara H."/>
            <person name="Miura T."/>
            <person name="Yokobori S."/>
            <person name="Miyagawa K."/>
            <person name="Suzuki Y."/>
            <person name="Kubo T."/>
            <person name="Oyama M."/>
            <person name="Kohara Y."/>
            <person name="Fujiyama A."/>
            <person name="Arakawa K."/>
            <person name="Katayama T."/>
            <person name="Toyoda A."/>
            <person name="Kunieda T."/>
        </authorList>
    </citation>
    <scope>NUCLEOTIDE SEQUENCE [LARGE SCALE GENOMIC DNA]</scope>
    <source>
        <strain evidence="10 11">YOKOZUNA-1</strain>
    </source>
</reference>
<dbReference type="SUPFAM" id="SSF53474">
    <property type="entry name" value="alpha/beta-Hydrolases"/>
    <property type="match status" value="1"/>
</dbReference>
<evidence type="ECO:0000256" key="4">
    <source>
        <dbReference type="ARBA" id="ARBA00022677"/>
    </source>
</evidence>
<evidence type="ECO:0000313" key="10">
    <source>
        <dbReference type="EMBL" id="GAV05777.1"/>
    </source>
</evidence>
<keyword evidence="5" id="KW-0378">Hydrolase</keyword>
<keyword evidence="4" id="KW-0551">Lipid droplet</keyword>
<keyword evidence="9" id="KW-0732">Signal</keyword>
<dbReference type="GO" id="GO:0005811">
    <property type="term" value="C:lipid droplet"/>
    <property type="evidence" value="ECO:0007669"/>
    <property type="project" value="UniProtKB-SubCell"/>
</dbReference>
<dbReference type="Pfam" id="PF10230">
    <property type="entry name" value="LIDHydrolase"/>
    <property type="match status" value="1"/>
</dbReference>
<dbReference type="InterPro" id="IPR029058">
    <property type="entry name" value="AB_hydrolase_fold"/>
</dbReference>
<dbReference type="PANTHER" id="PTHR13390">
    <property type="entry name" value="LIPASE"/>
    <property type="match status" value="1"/>
</dbReference>
<dbReference type="InterPro" id="IPR019363">
    <property type="entry name" value="LDAH"/>
</dbReference>
<comment type="similarity">
    <text evidence="2">Belongs to the AB hydrolase superfamily. LDAH family.</text>
</comment>
<dbReference type="Proteomes" id="UP000186922">
    <property type="component" value="Unassembled WGS sequence"/>
</dbReference>
<dbReference type="GO" id="GO:0004771">
    <property type="term" value="F:sterol ester esterase activity"/>
    <property type="evidence" value="ECO:0007669"/>
    <property type="project" value="UniProtKB-EC"/>
</dbReference>
<name>A0A1D1VWD9_RAMVA</name>
<evidence type="ECO:0000256" key="5">
    <source>
        <dbReference type="ARBA" id="ARBA00022801"/>
    </source>
</evidence>
<feature type="chain" id="PRO_5008898912" description="Lipid droplet-associated hydrolase" evidence="9">
    <location>
        <begin position="18"/>
        <end position="146"/>
    </location>
</feature>
<dbReference type="OrthoDB" id="448051at2759"/>
<comment type="subcellular location">
    <subcellularLocation>
        <location evidence="1">Lipid droplet</location>
    </subcellularLocation>
</comment>